<feature type="non-terminal residue" evidence="10">
    <location>
        <position position="1"/>
    </location>
</feature>
<dbReference type="InterPro" id="IPR002928">
    <property type="entry name" value="Myosin_tail"/>
</dbReference>
<dbReference type="Pfam" id="PF01576">
    <property type="entry name" value="Myosin_tail_1"/>
    <property type="match status" value="1"/>
</dbReference>
<organism evidence="10 11">
    <name type="scientific">Cirrhinus mrigala</name>
    <name type="common">Mrigala</name>
    <dbReference type="NCBI Taxonomy" id="683832"/>
    <lineage>
        <taxon>Eukaryota</taxon>
        <taxon>Metazoa</taxon>
        <taxon>Chordata</taxon>
        <taxon>Craniata</taxon>
        <taxon>Vertebrata</taxon>
        <taxon>Euteleostomi</taxon>
        <taxon>Actinopterygii</taxon>
        <taxon>Neopterygii</taxon>
        <taxon>Teleostei</taxon>
        <taxon>Ostariophysi</taxon>
        <taxon>Cypriniformes</taxon>
        <taxon>Cyprinidae</taxon>
        <taxon>Labeoninae</taxon>
        <taxon>Labeonini</taxon>
        <taxon>Cirrhinus</taxon>
    </lineage>
</organism>
<dbReference type="AlphaFoldDB" id="A0ABD0RGD6"/>
<evidence type="ECO:0000256" key="2">
    <source>
        <dbReference type="ARBA" id="ARBA00022433"/>
    </source>
</evidence>
<dbReference type="PANTHER" id="PTHR46349:SF7">
    <property type="entry name" value="MYOSIN TAIL DOMAIN-CONTAINING PROTEIN"/>
    <property type="match status" value="1"/>
</dbReference>
<protein>
    <recommendedName>
        <fullName evidence="9">Myosin tail domain-containing protein</fullName>
    </recommendedName>
</protein>
<dbReference type="GO" id="GO:0030016">
    <property type="term" value="C:myofibril"/>
    <property type="evidence" value="ECO:0007669"/>
    <property type="project" value="UniProtKB-SubCell"/>
</dbReference>
<keyword evidence="4 8" id="KW-0175">Coiled coil</keyword>
<feature type="coiled-coil region" evidence="8">
    <location>
        <begin position="9"/>
        <end position="156"/>
    </location>
</feature>
<proteinExistence type="predicted"/>
<keyword evidence="3" id="KW-0963">Cytoplasm</keyword>
<evidence type="ECO:0000259" key="9">
    <source>
        <dbReference type="Pfam" id="PF01576"/>
    </source>
</evidence>
<comment type="caution">
    <text evidence="10">The sequence shown here is derived from an EMBL/GenBank/DDBJ whole genome shotgun (WGS) entry which is preliminary data.</text>
</comment>
<evidence type="ECO:0000256" key="6">
    <source>
        <dbReference type="ARBA" id="ARBA00023175"/>
    </source>
</evidence>
<evidence type="ECO:0000313" key="11">
    <source>
        <dbReference type="Proteomes" id="UP001529510"/>
    </source>
</evidence>
<keyword evidence="11" id="KW-1185">Reference proteome</keyword>
<name>A0ABD0RGD6_CIRMR</name>
<evidence type="ECO:0000256" key="5">
    <source>
        <dbReference type="ARBA" id="ARBA00023123"/>
    </source>
</evidence>
<evidence type="ECO:0000256" key="3">
    <source>
        <dbReference type="ARBA" id="ARBA00022490"/>
    </source>
</evidence>
<keyword evidence="2" id="KW-0787">Thick filament</keyword>
<evidence type="ECO:0000256" key="7">
    <source>
        <dbReference type="ARBA" id="ARBA00023179"/>
    </source>
</evidence>
<evidence type="ECO:0000256" key="8">
    <source>
        <dbReference type="SAM" id="Coils"/>
    </source>
</evidence>
<keyword evidence="5" id="KW-0518">Myosin</keyword>
<dbReference type="Gene3D" id="6.10.250.2420">
    <property type="match status" value="1"/>
</dbReference>
<keyword evidence="7" id="KW-0514">Muscle protein</keyword>
<feature type="domain" description="Myosin tail" evidence="9">
    <location>
        <begin position="1"/>
        <end position="157"/>
    </location>
</feature>
<dbReference type="PANTHER" id="PTHR46349">
    <property type="entry name" value="CINGULIN-LIKE PROTEIN 1-RELATED"/>
    <property type="match status" value="1"/>
</dbReference>
<accession>A0ABD0RGD6</accession>
<feature type="non-terminal residue" evidence="10">
    <location>
        <position position="157"/>
    </location>
</feature>
<dbReference type="Proteomes" id="UP001529510">
    <property type="component" value="Unassembled WGS sequence"/>
</dbReference>
<reference evidence="10 11" key="1">
    <citation type="submission" date="2024-05" db="EMBL/GenBank/DDBJ databases">
        <title>Genome sequencing and assembly of Indian major carp, Cirrhinus mrigala (Hamilton, 1822).</title>
        <authorList>
            <person name="Mohindra V."/>
            <person name="Chowdhury L.M."/>
            <person name="Lal K."/>
            <person name="Jena J.K."/>
        </authorList>
    </citation>
    <scope>NUCLEOTIDE SEQUENCE [LARGE SCALE GENOMIC DNA]</scope>
    <source>
        <strain evidence="10">CM1030</strain>
        <tissue evidence="10">Blood</tissue>
    </source>
</reference>
<comment type="subcellular location">
    <subcellularLocation>
        <location evidence="1">Cytoplasm</location>
        <location evidence="1">Myofibril</location>
    </subcellularLocation>
</comment>
<gene>
    <name evidence="10" type="ORF">M9458_005931</name>
</gene>
<keyword evidence="6" id="KW-0505">Motor protein</keyword>
<dbReference type="GO" id="GO:0016459">
    <property type="term" value="C:myosin complex"/>
    <property type="evidence" value="ECO:0007669"/>
    <property type="project" value="UniProtKB-KW"/>
</dbReference>
<evidence type="ECO:0000256" key="4">
    <source>
        <dbReference type="ARBA" id="ARBA00023054"/>
    </source>
</evidence>
<dbReference type="EMBL" id="JAMKFB020000003">
    <property type="protein sequence ID" value="KAL0197391.1"/>
    <property type="molecule type" value="Genomic_DNA"/>
</dbReference>
<evidence type="ECO:0000256" key="1">
    <source>
        <dbReference type="ARBA" id="ARBA00004657"/>
    </source>
</evidence>
<dbReference type="GO" id="GO:0032982">
    <property type="term" value="C:myosin filament"/>
    <property type="evidence" value="ECO:0007669"/>
    <property type="project" value="UniProtKB-KW"/>
</dbReference>
<evidence type="ECO:0000313" key="10">
    <source>
        <dbReference type="EMBL" id="KAL0197391.1"/>
    </source>
</evidence>
<sequence length="157" mass="18570">ELHVERSNAQRIESGWQQMERQNKELRAKLLEMEVQVKSKQRTSVAALETKLQQMEDQLDHESRERQAIAKAMRQKDKKLKELTNQIEDERKQSEQFKDQAEKANLRARQFKLQVEEIDEESQRATVARRKLQKELNEATEANDALNREVSSLRSKL</sequence>